<dbReference type="SUPFAM" id="SSF51905">
    <property type="entry name" value="FAD/NAD(P)-binding domain"/>
    <property type="match status" value="2"/>
</dbReference>
<reference evidence="7 8" key="1">
    <citation type="submission" date="2024-06" db="EMBL/GenBank/DDBJ databases">
        <title>The Natural Products Discovery Center: Release of the First 8490 Sequenced Strains for Exploring Actinobacteria Biosynthetic Diversity.</title>
        <authorList>
            <person name="Kalkreuter E."/>
            <person name="Kautsar S.A."/>
            <person name="Yang D."/>
            <person name="Bader C.D."/>
            <person name="Teijaro C.N."/>
            <person name="Fluegel L."/>
            <person name="Davis C.M."/>
            <person name="Simpson J.R."/>
            <person name="Lauterbach L."/>
            <person name="Steele A.D."/>
            <person name="Gui C."/>
            <person name="Meng S."/>
            <person name="Li G."/>
            <person name="Viehrig K."/>
            <person name="Ye F."/>
            <person name="Su P."/>
            <person name="Kiefer A.F."/>
            <person name="Nichols A."/>
            <person name="Cepeda A.J."/>
            <person name="Yan W."/>
            <person name="Fan B."/>
            <person name="Jiang Y."/>
            <person name="Adhikari A."/>
            <person name="Zheng C.-J."/>
            <person name="Schuster L."/>
            <person name="Cowan T.M."/>
            <person name="Smanski M.J."/>
            <person name="Chevrette M.G."/>
            <person name="De Carvalho L.P.S."/>
            <person name="Shen B."/>
        </authorList>
    </citation>
    <scope>NUCLEOTIDE SEQUENCE [LARGE SCALE GENOMIC DNA]</scope>
    <source>
        <strain evidence="7 8">NPDC001694</strain>
    </source>
</reference>
<accession>A0ABV1T9Q7</accession>
<dbReference type="Pfam" id="PF07992">
    <property type="entry name" value="Pyr_redox_2"/>
    <property type="match status" value="1"/>
</dbReference>
<gene>
    <name evidence="7" type="ORF">ABT211_05600</name>
</gene>
<comment type="caution">
    <text evidence="7">The sequence shown here is derived from an EMBL/GenBank/DDBJ whole genome shotgun (WGS) entry which is preliminary data.</text>
</comment>
<keyword evidence="2" id="KW-0285">Flavoprotein</keyword>
<evidence type="ECO:0000313" key="7">
    <source>
        <dbReference type="EMBL" id="MER6266760.1"/>
    </source>
</evidence>
<dbReference type="Gene3D" id="3.50.50.60">
    <property type="entry name" value="FAD/NAD(P)-binding domain"/>
    <property type="match status" value="2"/>
</dbReference>
<dbReference type="PRINTS" id="PR00411">
    <property type="entry name" value="PNDRDTASEI"/>
</dbReference>
<feature type="domain" description="FAD/NAD(P)-binding" evidence="5">
    <location>
        <begin position="1"/>
        <end position="293"/>
    </location>
</feature>
<name>A0ABV1T9Q7_9ACTN</name>
<proteinExistence type="predicted"/>
<evidence type="ECO:0000259" key="5">
    <source>
        <dbReference type="Pfam" id="PF07992"/>
    </source>
</evidence>
<evidence type="ECO:0000313" key="8">
    <source>
        <dbReference type="Proteomes" id="UP001490365"/>
    </source>
</evidence>
<feature type="domain" description="Reductase C-terminal" evidence="6">
    <location>
        <begin position="312"/>
        <end position="396"/>
    </location>
</feature>
<dbReference type="EMBL" id="JBEOZM010000002">
    <property type="protein sequence ID" value="MER6266760.1"/>
    <property type="molecule type" value="Genomic_DNA"/>
</dbReference>
<keyword evidence="8" id="KW-1185">Reference proteome</keyword>
<keyword evidence="4" id="KW-0560">Oxidoreductase</keyword>
<dbReference type="InterPro" id="IPR016156">
    <property type="entry name" value="FAD/NAD-linked_Rdtase_dimer_sf"/>
</dbReference>
<dbReference type="RefSeq" id="WP_351955432.1">
    <property type="nucleotide sequence ID" value="NZ_JBEOZM010000002.1"/>
</dbReference>
<dbReference type="InterPro" id="IPR036188">
    <property type="entry name" value="FAD/NAD-bd_sf"/>
</dbReference>
<evidence type="ECO:0000256" key="3">
    <source>
        <dbReference type="ARBA" id="ARBA00022827"/>
    </source>
</evidence>
<dbReference type="PANTHER" id="PTHR43557">
    <property type="entry name" value="APOPTOSIS-INDUCING FACTOR 1"/>
    <property type="match status" value="1"/>
</dbReference>
<protein>
    <submittedName>
        <fullName evidence="7">FAD-dependent oxidoreductase</fullName>
    </submittedName>
</protein>
<dbReference type="Gene3D" id="3.30.390.30">
    <property type="match status" value="1"/>
</dbReference>
<comment type="cofactor">
    <cofactor evidence="1">
        <name>FAD</name>
        <dbReference type="ChEBI" id="CHEBI:57692"/>
    </cofactor>
</comment>
<organism evidence="7 8">
    <name type="scientific">Streptomyces sp. 900105755</name>
    <dbReference type="NCBI Taxonomy" id="3154389"/>
    <lineage>
        <taxon>Bacteria</taxon>
        <taxon>Bacillati</taxon>
        <taxon>Actinomycetota</taxon>
        <taxon>Actinomycetes</taxon>
        <taxon>Kitasatosporales</taxon>
        <taxon>Streptomycetaceae</taxon>
        <taxon>Streptomyces</taxon>
    </lineage>
</organism>
<dbReference type="PANTHER" id="PTHR43557:SF2">
    <property type="entry name" value="RIESKE DOMAIN-CONTAINING PROTEIN-RELATED"/>
    <property type="match status" value="1"/>
</dbReference>
<dbReference type="Pfam" id="PF14759">
    <property type="entry name" value="Reductase_C"/>
    <property type="match status" value="1"/>
</dbReference>
<evidence type="ECO:0000256" key="1">
    <source>
        <dbReference type="ARBA" id="ARBA00001974"/>
    </source>
</evidence>
<dbReference type="SUPFAM" id="SSF55424">
    <property type="entry name" value="FAD/NAD-linked reductases, dimerisation (C-terminal) domain"/>
    <property type="match status" value="1"/>
</dbReference>
<dbReference type="Proteomes" id="UP001490365">
    <property type="component" value="Unassembled WGS sequence"/>
</dbReference>
<dbReference type="InterPro" id="IPR023753">
    <property type="entry name" value="FAD/NAD-binding_dom"/>
</dbReference>
<dbReference type="InterPro" id="IPR050446">
    <property type="entry name" value="FAD-oxidoreductase/Apoptosis"/>
</dbReference>
<dbReference type="InterPro" id="IPR028202">
    <property type="entry name" value="Reductase_C"/>
</dbReference>
<evidence type="ECO:0000259" key="6">
    <source>
        <dbReference type="Pfam" id="PF14759"/>
    </source>
</evidence>
<evidence type="ECO:0000256" key="4">
    <source>
        <dbReference type="ARBA" id="ARBA00023002"/>
    </source>
</evidence>
<sequence length="400" mass="41835">MNVVVVGGGIAGISTAAALRSQGFDGELTLVDAGEFPYDRPPLSKDYLAGTRPAPQLALQQPSWYDDQRVRLVNRTTVTALRPAEGKLELSDGTLLPADRVVLATGGRAARPPIPGIDGERVHVLRTVEDADRLRAALTPGARVLVVGAGLIGAETASTAVRLGCAVTLADPLATPLAAVLGPELATWLHDMHTWHGITTVQAAVESFTDRCDHIGVRLTGRPGSRSYDAVVVGVGMVPHTGLAERAGLDVDRGILVDAGQVTSNPAVLAVGDPARPRGRARAEHWEAAQQDGARAAATLLGAPAPAPTAPWFWTDRHGRHIEAVGHMAFAAGTVVRGSCAEPSFAVFGLRDGRVVAAAAVDDSAAVRAARRMIDRRTPVDAGRLADPAVSLRALLRPER</sequence>
<dbReference type="PRINTS" id="PR00368">
    <property type="entry name" value="FADPNR"/>
</dbReference>
<evidence type="ECO:0000256" key="2">
    <source>
        <dbReference type="ARBA" id="ARBA00022630"/>
    </source>
</evidence>
<keyword evidence="3" id="KW-0274">FAD</keyword>